<organism evidence="1">
    <name type="scientific">Phaeodactylum tricornutum</name>
    <name type="common">Diatom</name>
    <dbReference type="NCBI Taxonomy" id="2850"/>
    <lineage>
        <taxon>Eukaryota</taxon>
        <taxon>Sar</taxon>
        <taxon>Stramenopiles</taxon>
        <taxon>Ochrophyta</taxon>
        <taxon>Bacillariophyta</taxon>
        <taxon>Bacillariophyceae</taxon>
        <taxon>Bacillariophycidae</taxon>
        <taxon>Naviculales</taxon>
        <taxon>Phaeodactylaceae</taxon>
        <taxon>Phaeodactylum</taxon>
    </lineage>
</organism>
<dbReference type="Pfam" id="PF00106">
    <property type="entry name" value="adh_short"/>
    <property type="match status" value="1"/>
</dbReference>
<dbReference type="EMBL" id="OU594947">
    <property type="protein sequence ID" value="CAG9291591.1"/>
    <property type="molecule type" value="Genomic_DNA"/>
</dbReference>
<dbReference type="SUPFAM" id="SSF51735">
    <property type="entry name" value="NAD(P)-binding Rossmann-fold domains"/>
    <property type="match status" value="1"/>
</dbReference>
<dbReference type="InterPro" id="IPR036291">
    <property type="entry name" value="NAD(P)-bd_dom_sf"/>
</dbReference>
<dbReference type="PANTHER" id="PTHR44656:SF7">
    <property type="entry name" value="DEHYDROGENASE_REDUCTASE SDR FAMILY MEMBER 12"/>
    <property type="match status" value="1"/>
</dbReference>
<feature type="non-terminal residue" evidence="1">
    <location>
        <position position="1"/>
    </location>
</feature>
<dbReference type="Gene3D" id="3.40.50.720">
    <property type="entry name" value="NAD(P)-binding Rossmann-like Domain"/>
    <property type="match status" value="1"/>
</dbReference>
<dbReference type="InterPro" id="IPR002347">
    <property type="entry name" value="SDR_fam"/>
</dbReference>
<proteinExistence type="predicted"/>
<dbReference type="Proteomes" id="UP000836788">
    <property type="component" value="Chromosome 6"/>
</dbReference>
<accession>A0A8J9SHY6</accession>
<feature type="non-terminal residue" evidence="1">
    <location>
        <position position="260"/>
    </location>
</feature>
<dbReference type="PANTHER" id="PTHR44656">
    <property type="entry name" value="DEHYDROGENASE/REDUCTASE SDR FAMILY MEMBER 12"/>
    <property type="match status" value="1"/>
</dbReference>
<name>A0A8J9SHY6_PHATR</name>
<sequence>VNLTGKVVVVTGANSGLGKEVATYSAAKGAKLYMLCRSKDRAEAARDEIMEKTGNKDIEIVLVDVAELSKVRDAANTLKSKEPKIHAIVCNAGVLLNDRRESSEGNELTLASHLIGGSYLLSKLLMDQVKAADGQGRIIMVTSGGMYNYKFPAWNVAANTGDQKEKYNGVNLYAYAKRGQVLLAERWSKEYPDVTFCTVHPGWADTPAVEEAFGDSKKYLKPLREPWQGAEGVTWLVGTDRSNLESGDLYLDRKSQPKHL</sequence>
<dbReference type="InterPro" id="IPR052992">
    <property type="entry name" value="SDR_member_12"/>
</dbReference>
<protein>
    <submittedName>
        <fullName evidence="1">Uncharacterized protein</fullName>
    </submittedName>
</protein>
<gene>
    <name evidence="1" type="ORF">PTTT1_LOCUS47793</name>
</gene>
<reference evidence="1" key="1">
    <citation type="submission" date="2022-02" db="EMBL/GenBank/DDBJ databases">
        <authorList>
            <person name="Giguere J D."/>
        </authorList>
    </citation>
    <scope>NUCLEOTIDE SEQUENCE</scope>
    <source>
        <strain evidence="1">CCAP 1055/1</strain>
    </source>
</reference>
<dbReference type="AlphaFoldDB" id="A0A8J9SHY6"/>
<dbReference type="PRINTS" id="PR00081">
    <property type="entry name" value="GDHRDH"/>
</dbReference>
<evidence type="ECO:0000313" key="1">
    <source>
        <dbReference type="EMBL" id="CAG9291591.1"/>
    </source>
</evidence>